<dbReference type="EMBL" id="OY288114">
    <property type="protein sequence ID" value="CAJ0861329.1"/>
    <property type="molecule type" value="Genomic_DNA"/>
</dbReference>
<organism evidence="1">
    <name type="scientific">freshwater sediment metagenome</name>
    <dbReference type="NCBI Taxonomy" id="556182"/>
    <lineage>
        <taxon>unclassified sequences</taxon>
        <taxon>metagenomes</taxon>
        <taxon>ecological metagenomes</taxon>
    </lineage>
</organism>
<sequence length="152" mass="17287">MAAAADRVQNNTSETVNRIIHADMLERLIFFALHPERIEERLHALDEEWDVERALEANASVFALSGLTLGVLSSRRWLALPALVAGFLLQHAIQGWCPPLPVLRRLGFRTQREIDQERYALKAMRGDFRQVEEAMSRLQAARAPRESGVELM</sequence>
<evidence type="ECO:0008006" key="2">
    <source>
        <dbReference type="Google" id="ProtNLM"/>
    </source>
</evidence>
<gene>
    <name evidence="1" type="ORF">AMST5_01384</name>
</gene>
<evidence type="ECO:0000313" key="1">
    <source>
        <dbReference type="EMBL" id="CAJ0861329.1"/>
    </source>
</evidence>
<accession>A0AA48M0U6</accession>
<dbReference type="Gene3D" id="6.10.140.1340">
    <property type="match status" value="1"/>
</dbReference>
<dbReference type="AlphaFoldDB" id="A0AA48M0U6"/>
<proteinExistence type="predicted"/>
<name>A0AA48M0U6_9ZZZZ</name>
<reference evidence="1" key="1">
    <citation type="submission" date="2023-07" db="EMBL/GenBank/DDBJ databases">
        <authorList>
            <person name="Pelsma A.J. K."/>
        </authorList>
    </citation>
    <scope>NUCLEOTIDE SEQUENCE</scope>
</reference>
<protein>
    <recommendedName>
        <fullName evidence="2">DUF2892 domain-containing protein</fullName>
    </recommendedName>
</protein>